<reference evidence="1 2" key="1">
    <citation type="submission" date="2020-08" db="EMBL/GenBank/DDBJ databases">
        <title>Genomic Encyclopedia of Type Strains, Phase IV (KMG-IV): sequencing the most valuable type-strain genomes for metagenomic binning, comparative biology and taxonomic classification.</title>
        <authorList>
            <person name="Goeker M."/>
        </authorList>
    </citation>
    <scope>NUCLEOTIDE SEQUENCE [LARGE SCALE GENOMIC DNA]</scope>
    <source>
        <strain evidence="1 2">DSM 29348</strain>
    </source>
</reference>
<dbReference type="InterPro" id="IPR034660">
    <property type="entry name" value="DinB/YfiT-like"/>
</dbReference>
<dbReference type="AlphaFoldDB" id="A0A7W6DGK5"/>
<keyword evidence="2" id="KW-1185">Reference proteome</keyword>
<dbReference type="EMBL" id="JACIEB010000006">
    <property type="protein sequence ID" value="MBB3982911.1"/>
    <property type="molecule type" value="Genomic_DNA"/>
</dbReference>
<dbReference type="PANTHER" id="PTHR36922">
    <property type="entry name" value="BLL2446 PROTEIN"/>
    <property type="match status" value="1"/>
</dbReference>
<proteinExistence type="predicted"/>
<evidence type="ECO:0000313" key="1">
    <source>
        <dbReference type="EMBL" id="MBB3982911.1"/>
    </source>
</evidence>
<gene>
    <name evidence="1" type="ORF">GGR44_002591</name>
</gene>
<dbReference type="PANTHER" id="PTHR36922:SF1">
    <property type="entry name" value="DUF1993 DOMAIN-CONTAINING PROTEIN"/>
    <property type="match status" value="1"/>
</dbReference>
<sequence>MALSLYTVTVPLFQQILGTMLHLLDKAEAHCAQTGVAPETIIEARLAPDMLPFSYQVKSTVVHSLGAIDGVKAGIFRPDDSTPPDSFPALRERVEGALAQLAALTPAEIDALEGGDMRFAFGEAHVDFLAENFLLSFSFPNFLFHATTAYDILRAQGVAVGKRDFLGRLAKKR</sequence>
<accession>A0A7W6DGK5</accession>
<dbReference type="SUPFAM" id="SSF109854">
    <property type="entry name" value="DinB/YfiT-like putative metalloenzymes"/>
    <property type="match status" value="1"/>
</dbReference>
<dbReference type="InterPro" id="IPR018531">
    <property type="entry name" value="DUF1993"/>
</dbReference>
<dbReference type="Gene3D" id="1.20.120.450">
    <property type="entry name" value="dinb family like domain"/>
    <property type="match status" value="1"/>
</dbReference>
<dbReference type="Proteomes" id="UP000552757">
    <property type="component" value="Unassembled WGS sequence"/>
</dbReference>
<dbReference type="Pfam" id="PF09351">
    <property type="entry name" value="DUF1993"/>
    <property type="match status" value="1"/>
</dbReference>
<name>A0A7W6DGK5_9SPHN</name>
<protein>
    <recommendedName>
        <fullName evidence="3">DUF1993 domain-containing protein</fullName>
    </recommendedName>
</protein>
<organism evidence="1 2">
    <name type="scientific">Sphingobium fontiphilum</name>
    <dbReference type="NCBI Taxonomy" id="944425"/>
    <lineage>
        <taxon>Bacteria</taxon>
        <taxon>Pseudomonadati</taxon>
        <taxon>Pseudomonadota</taxon>
        <taxon>Alphaproteobacteria</taxon>
        <taxon>Sphingomonadales</taxon>
        <taxon>Sphingomonadaceae</taxon>
        <taxon>Sphingobium</taxon>
    </lineage>
</organism>
<evidence type="ECO:0008006" key="3">
    <source>
        <dbReference type="Google" id="ProtNLM"/>
    </source>
</evidence>
<evidence type="ECO:0000313" key="2">
    <source>
        <dbReference type="Proteomes" id="UP000552757"/>
    </source>
</evidence>
<comment type="caution">
    <text evidence="1">The sequence shown here is derived from an EMBL/GenBank/DDBJ whole genome shotgun (WGS) entry which is preliminary data.</text>
</comment>